<feature type="transmembrane region" description="Helical" evidence="7">
    <location>
        <begin position="75"/>
        <end position="94"/>
    </location>
</feature>
<dbReference type="STRING" id="1586267.GCA_001418685_01744"/>
<evidence type="ECO:0000256" key="4">
    <source>
        <dbReference type="ARBA" id="ARBA00022692"/>
    </source>
</evidence>
<dbReference type="Proteomes" id="UP000182761">
    <property type="component" value="Unassembled WGS sequence"/>
</dbReference>
<protein>
    <submittedName>
        <fullName evidence="8">Conserved hypothetical integral membrane protein</fullName>
    </submittedName>
</protein>
<dbReference type="PANTHER" id="PTHR30106:SF1">
    <property type="entry name" value="UPF0324 MEMBRANE PROTEIN FN0533"/>
    <property type="match status" value="1"/>
</dbReference>
<feature type="transmembrane region" description="Helical" evidence="7">
    <location>
        <begin position="253"/>
        <end position="272"/>
    </location>
</feature>
<evidence type="ECO:0000256" key="2">
    <source>
        <dbReference type="ARBA" id="ARBA00007977"/>
    </source>
</evidence>
<feature type="transmembrane region" description="Helical" evidence="7">
    <location>
        <begin position="100"/>
        <end position="118"/>
    </location>
</feature>
<dbReference type="AlphaFoldDB" id="A0A0X3AR45"/>
<comment type="similarity">
    <text evidence="2">Belongs to the UPF0324 family.</text>
</comment>
<evidence type="ECO:0000313" key="9">
    <source>
        <dbReference type="Proteomes" id="UP000182761"/>
    </source>
</evidence>
<feature type="transmembrane region" description="Helical" evidence="7">
    <location>
        <begin position="31"/>
        <end position="63"/>
    </location>
</feature>
<keyword evidence="6 7" id="KW-0472">Membrane</keyword>
<proteinExistence type="inferred from homology"/>
<evidence type="ECO:0000256" key="6">
    <source>
        <dbReference type="ARBA" id="ARBA00023136"/>
    </source>
</evidence>
<dbReference type="PANTHER" id="PTHR30106">
    <property type="entry name" value="INNER MEMBRANE PROTEIN YEIH-RELATED"/>
    <property type="match status" value="1"/>
</dbReference>
<keyword evidence="5 7" id="KW-1133">Transmembrane helix</keyword>
<feature type="transmembrane region" description="Helical" evidence="7">
    <location>
        <begin position="130"/>
        <end position="152"/>
    </location>
</feature>
<keyword evidence="3" id="KW-1003">Cell membrane</keyword>
<keyword evidence="4 7" id="KW-0812">Transmembrane</keyword>
<dbReference type="Pfam" id="PF03601">
    <property type="entry name" value="Cons_hypoth698"/>
    <property type="match status" value="1"/>
</dbReference>
<feature type="transmembrane region" description="Helical" evidence="7">
    <location>
        <begin position="317"/>
        <end position="340"/>
    </location>
</feature>
<evidence type="ECO:0000256" key="5">
    <source>
        <dbReference type="ARBA" id="ARBA00022989"/>
    </source>
</evidence>
<keyword evidence="9" id="KW-1185">Reference proteome</keyword>
<dbReference type="EMBL" id="FCOR01000012">
    <property type="protein sequence ID" value="CVK16880.1"/>
    <property type="molecule type" value="Genomic_DNA"/>
</dbReference>
<feature type="transmembrane region" description="Helical" evidence="7">
    <location>
        <begin position="158"/>
        <end position="178"/>
    </location>
</feature>
<evidence type="ECO:0000256" key="3">
    <source>
        <dbReference type="ARBA" id="ARBA00022475"/>
    </source>
</evidence>
<organism evidence="8 9">
    <name type="scientific">Apibacter mensalis</name>
    <dbReference type="NCBI Taxonomy" id="1586267"/>
    <lineage>
        <taxon>Bacteria</taxon>
        <taxon>Pseudomonadati</taxon>
        <taxon>Bacteroidota</taxon>
        <taxon>Flavobacteriia</taxon>
        <taxon>Flavobacteriales</taxon>
        <taxon>Weeksellaceae</taxon>
        <taxon>Apibacter</taxon>
    </lineage>
</organism>
<name>A0A0X3AR45_9FLAO</name>
<comment type="subcellular location">
    <subcellularLocation>
        <location evidence="1">Cell membrane</location>
        <topology evidence="1">Multi-pass membrane protein</topology>
    </subcellularLocation>
</comment>
<dbReference type="GO" id="GO:0005886">
    <property type="term" value="C:plasma membrane"/>
    <property type="evidence" value="ECO:0007669"/>
    <property type="project" value="UniProtKB-SubCell"/>
</dbReference>
<gene>
    <name evidence="8" type="ORF">Ga0061079_11211</name>
</gene>
<dbReference type="InterPro" id="IPR018383">
    <property type="entry name" value="UPF0324_pro"/>
</dbReference>
<accession>A0A0X3AR45</accession>
<evidence type="ECO:0000256" key="7">
    <source>
        <dbReference type="SAM" id="Phobius"/>
    </source>
</evidence>
<evidence type="ECO:0000313" key="8">
    <source>
        <dbReference type="EMBL" id="CVK16880.1"/>
    </source>
</evidence>
<feature type="transmembrane region" description="Helical" evidence="7">
    <location>
        <begin position="292"/>
        <end position="310"/>
    </location>
</feature>
<reference evidence="8 9" key="1">
    <citation type="submission" date="2016-01" db="EMBL/GenBank/DDBJ databases">
        <authorList>
            <person name="McClelland M."/>
            <person name="Jain A."/>
            <person name="Saraogi P."/>
            <person name="Mendelson R."/>
            <person name="Westerman R."/>
            <person name="SanMiguel P."/>
            <person name="Csonka L."/>
        </authorList>
    </citation>
    <scope>NUCLEOTIDE SEQUENCE [LARGE SCALE GENOMIC DNA]</scope>
    <source>
        <strain evidence="8 9">R-53146</strain>
    </source>
</reference>
<sequence>MAYLSVIKDICLMNNAINKKNLFTINNVKKIIFIFLGLTCLIFTIDTPLALLLGILFSFIIGNPYPDYSKKITRYLLQVSVVGLGLGMNLGTAIQVGKKGLLFTAGSIFITLLIGIWVGKLCKIDKKISLLISSGTAICGGSAIAAVAPLIHADEEETSLSLATIFILNSIALFIFPAIGHSLHLSQEQFGYWSALAIHDTSSVVGAAQHYGSKALEIATMVKLERALWIIPLSILIVLTFKEEDKGKLNKKIKIPYFIFIFIASMIFNTYVPKHVPIFNKIDHGLVMAAKRGLTVTLFLIGAGLSFSSIKKIGIKPLLLGMILWTSVSFVSLLLLLFIFH</sequence>
<evidence type="ECO:0000256" key="1">
    <source>
        <dbReference type="ARBA" id="ARBA00004651"/>
    </source>
</evidence>